<comment type="caution">
    <text evidence="3">The sequence shown here is derived from an EMBL/GenBank/DDBJ whole genome shotgun (WGS) entry which is preliminary data.</text>
</comment>
<evidence type="ECO:0000256" key="2">
    <source>
        <dbReference type="SAM" id="MobiDB-lite"/>
    </source>
</evidence>
<organism evidence="3 4">
    <name type="scientific">Ganoderma sinense ZZ0214-1</name>
    <dbReference type="NCBI Taxonomy" id="1077348"/>
    <lineage>
        <taxon>Eukaryota</taxon>
        <taxon>Fungi</taxon>
        <taxon>Dikarya</taxon>
        <taxon>Basidiomycota</taxon>
        <taxon>Agaricomycotina</taxon>
        <taxon>Agaricomycetes</taxon>
        <taxon>Polyporales</taxon>
        <taxon>Polyporaceae</taxon>
        <taxon>Ganoderma</taxon>
    </lineage>
</organism>
<reference evidence="3 4" key="1">
    <citation type="journal article" date="2015" name="Sci. Rep.">
        <title>Chromosome-level genome map provides insights into diverse defense mechanisms in the medicinal fungus Ganoderma sinense.</title>
        <authorList>
            <person name="Zhu Y."/>
            <person name="Xu J."/>
            <person name="Sun C."/>
            <person name="Zhou S."/>
            <person name="Xu H."/>
            <person name="Nelson D.R."/>
            <person name="Qian J."/>
            <person name="Song J."/>
            <person name="Luo H."/>
            <person name="Xiang L."/>
            <person name="Li Y."/>
            <person name="Xu Z."/>
            <person name="Ji A."/>
            <person name="Wang L."/>
            <person name="Lu S."/>
            <person name="Hayward A."/>
            <person name="Sun W."/>
            <person name="Li X."/>
            <person name="Schwartz D.C."/>
            <person name="Wang Y."/>
            <person name="Chen S."/>
        </authorList>
    </citation>
    <scope>NUCLEOTIDE SEQUENCE [LARGE SCALE GENOMIC DNA]</scope>
    <source>
        <strain evidence="3 4">ZZ0214-1</strain>
    </source>
</reference>
<name>A0A2G8SGD8_9APHY</name>
<evidence type="ECO:0000256" key="1">
    <source>
        <dbReference type="SAM" id="Coils"/>
    </source>
</evidence>
<protein>
    <submittedName>
        <fullName evidence="3">Uncharacterized protein</fullName>
    </submittedName>
</protein>
<keyword evidence="4" id="KW-1185">Reference proteome</keyword>
<feature type="coiled-coil region" evidence="1">
    <location>
        <begin position="16"/>
        <end position="43"/>
    </location>
</feature>
<evidence type="ECO:0000313" key="4">
    <source>
        <dbReference type="Proteomes" id="UP000230002"/>
    </source>
</evidence>
<feature type="compositionally biased region" description="Low complexity" evidence="2">
    <location>
        <begin position="202"/>
        <end position="213"/>
    </location>
</feature>
<feature type="region of interest" description="Disordered" evidence="2">
    <location>
        <begin position="501"/>
        <end position="526"/>
    </location>
</feature>
<dbReference type="AlphaFoldDB" id="A0A2G8SGD8"/>
<dbReference type="Proteomes" id="UP000230002">
    <property type="component" value="Unassembled WGS sequence"/>
</dbReference>
<feature type="compositionally biased region" description="Polar residues" evidence="2">
    <location>
        <begin position="418"/>
        <end position="449"/>
    </location>
</feature>
<sequence>MSHPFQGDTFMSSHRSVGLRREYEELKLRYREALIEARTWKQAYRELLERVETRLDSPPVPPSQSGDSHLPVSTTLNHDDYPQLRFWFSHQWNTFKNENKEEQLAPATWGAAPPSVQDRYCTEMEEAFPELRFCAFHWKAKEIAKLIYPSWYANHLGKRAPTARRRVLLSKTAFKRPTNSRSSDSDSDEPRSTINKRVRTQSRAPSPSASALLLPPPRAITPDFEHPPSTANSGPSASPLPAHPTATLDHDSNYTAPSPSLSLSNNPPPRPVSPNSGLVLPLPPSMPSDSEETQATTDLNEFPRLSTPHSAPAHVAPPVRECIQSALPDSFSSDEDSEHNGDGDGEPVDVTVQLTRPENVTASNSSGTATVEGVVSEPRLTTPSTLLQVQAATPLGQGQAEATNPPHSESGEGLSRTVELSSSGAGTSIVPASQSCDGGTPTASGSASESAVPRGRGGDKIMIPSDKLTARNLYAQEWVREHPGGLVDEFRASFNALSKEDRKKYERQSRELAKTKKSEARGVLPL</sequence>
<dbReference type="EMBL" id="AYKW01000009">
    <property type="protein sequence ID" value="PIL32823.1"/>
    <property type="molecule type" value="Genomic_DNA"/>
</dbReference>
<feature type="region of interest" description="Disordered" evidence="2">
    <location>
        <begin position="326"/>
        <end position="378"/>
    </location>
</feature>
<feature type="compositionally biased region" description="Polar residues" evidence="2">
    <location>
        <begin position="352"/>
        <end position="369"/>
    </location>
</feature>
<keyword evidence="1" id="KW-0175">Coiled coil</keyword>
<accession>A0A2G8SGD8</accession>
<feature type="compositionally biased region" description="Basic and acidic residues" evidence="2">
    <location>
        <begin position="501"/>
        <end position="520"/>
    </location>
</feature>
<evidence type="ECO:0000313" key="3">
    <source>
        <dbReference type="EMBL" id="PIL32823.1"/>
    </source>
</evidence>
<proteinExistence type="predicted"/>
<feature type="region of interest" description="Disordered" evidence="2">
    <location>
        <begin position="170"/>
        <end position="314"/>
    </location>
</feature>
<feature type="region of interest" description="Disordered" evidence="2">
    <location>
        <begin position="395"/>
        <end position="462"/>
    </location>
</feature>
<feature type="compositionally biased region" description="Acidic residues" evidence="2">
    <location>
        <begin position="332"/>
        <end position="347"/>
    </location>
</feature>
<dbReference type="OrthoDB" id="2804000at2759"/>
<gene>
    <name evidence="3" type="ORF">GSI_04940</name>
</gene>